<keyword evidence="2" id="KW-1185">Reference proteome</keyword>
<evidence type="ECO:0000313" key="2">
    <source>
        <dbReference type="Proteomes" id="UP000007484"/>
    </source>
</evidence>
<dbReference type="HOGENOM" id="CLU_1523543_0_0_14"/>
<reference evidence="1 2" key="1">
    <citation type="journal article" date="2011" name="J. Bacteriol.">
        <title>Complete genome sequences of two hemotropic Mycoplasmas, Mycoplasma haemofelis strain Ohio2 and Mycoplasma suis strain Illinois.</title>
        <authorList>
            <person name="Messick J.B."/>
            <person name="Santos A.P."/>
            <person name="Guimaraes A.M."/>
        </authorList>
    </citation>
    <scope>NUCLEOTIDE SEQUENCE [LARGE SCALE GENOMIC DNA]</scope>
    <source>
        <strain evidence="1 2">Illinois</strain>
    </source>
</reference>
<gene>
    <name evidence="1" type="ordered locus">MSU_0147</name>
</gene>
<evidence type="ECO:0000313" key="1">
    <source>
        <dbReference type="EMBL" id="ADX97691.1"/>
    </source>
</evidence>
<protein>
    <submittedName>
        <fullName evidence="1">Uncharacterized protein</fullName>
    </submittedName>
</protein>
<name>F0QQC1_MYCSL</name>
<proteinExistence type="predicted"/>
<sequence length="173" mass="19835">MVSVLKKVAIPFAVTAASSSLGVGGYGITTYLNEAAEQKQLDEKYGENSKIFASYIKKTEETDSNYKLLCQKWITNINSEKMDVIPEIECNNKFQELLKENRQLEEWLETDYNKFDGVFGQYFDPLPEDIEQTMNKDYEGNWKRNNLTCNNKKNSGKVIVACFKEDPRIATTT</sequence>
<organism evidence="1 2">
    <name type="scientific">Mycoplasma suis (strain Illinois)</name>
    <dbReference type="NCBI Taxonomy" id="768700"/>
    <lineage>
        <taxon>Bacteria</taxon>
        <taxon>Bacillati</taxon>
        <taxon>Mycoplasmatota</taxon>
        <taxon>Mollicutes</taxon>
        <taxon>Mycoplasmataceae</taxon>
        <taxon>Mycoplasma</taxon>
    </lineage>
</organism>
<dbReference type="KEGG" id="mss:MSU_0147"/>
<dbReference type="STRING" id="768700.MSU_0147"/>
<accession>F0QQC1</accession>
<dbReference type="RefSeq" id="WP_013609648.1">
    <property type="nucleotide sequence ID" value="NC_015155.1"/>
</dbReference>
<dbReference type="AlphaFoldDB" id="F0QQC1"/>
<dbReference type="EMBL" id="CP002525">
    <property type="protein sequence ID" value="ADX97691.1"/>
    <property type="molecule type" value="Genomic_DNA"/>
</dbReference>
<dbReference type="Proteomes" id="UP000007484">
    <property type="component" value="Chromosome"/>
</dbReference>